<reference evidence="1 2" key="1">
    <citation type="journal article" date="2020" name="Cell">
        <title>Large-Scale Comparative Analyses of Tick Genomes Elucidate Their Genetic Diversity and Vector Capacities.</title>
        <authorList>
            <consortium name="Tick Genome and Microbiome Consortium (TIGMIC)"/>
            <person name="Jia N."/>
            <person name="Wang J."/>
            <person name="Shi W."/>
            <person name="Du L."/>
            <person name="Sun Y."/>
            <person name="Zhan W."/>
            <person name="Jiang J.F."/>
            <person name="Wang Q."/>
            <person name="Zhang B."/>
            <person name="Ji P."/>
            <person name="Bell-Sakyi L."/>
            <person name="Cui X.M."/>
            <person name="Yuan T.T."/>
            <person name="Jiang B.G."/>
            <person name="Yang W.F."/>
            <person name="Lam T.T."/>
            <person name="Chang Q.C."/>
            <person name="Ding S.J."/>
            <person name="Wang X.J."/>
            <person name="Zhu J.G."/>
            <person name="Ruan X.D."/>
            <person name="Zhao L."/>
            <person name="Wei J.T."/>
            <person name="Ye R.Z."/>
            <person name="Que T.C."/>
            <person name="Du C.H."/>
            <person name="Zhou Y.H."/>
            <person name="Cheng J.X."/>
            <person name="Dai P.F."/>
            <person name="Guo W.B."/>
            <person name="Han X.H."/>
            <person name="Huang E.J."/>
            <person name="Li L.F."/>
            <person name="Wei W."/>
            <person name="Gao Y.C."/>
            <person name="Liu J.Z."/>
            <person name="Shao H.Z."/>
            <person name="Wang X."/>
            <person name="Wang C.C."/>
            <person name="Yang T.C."/>
            <person name="Huo Q.B."/>
            <person name="Li W."/>
            <person name="Chen H.Y."/>
            <person name="Chen S.E."/>
            <person name="Zhou L.G."/>
            <person name="Ni X.B."/>
            <person name="Tian J.H."/>
            <person name="Sheng Y."/>
            <person name="Liu T."/>
            <person name="Pan Y.S."/>
            <person name="Xia L.Y."/>
            <person name="Li J."/>
            <person name="Zhao F."/>
            <person name="Cao W.C."/>
        </authorList>
    </citation>
    <scope>NUCLEOTIDE SEQUENCE [LARGE SCALE GENOMIC DNA]</scope>
    <source>
        <strain evidence="1">HaeL-2018</strain>
    </source>
</reference>
<dbReference type="VEuPathDB" id="VectorBase:HLOH_048863"/>
<dbReference type="EMBL" id="JABSTR010000009">
    <property type="protein sequence ID" value="KAH9378797.1"/>
    <property type="molecule type" value="Genomic_DNA"/>
</dbReference>
<sequence>MERASDDFIRLHHGQNVMVMSTPTMENAKKYCSIEEIHVGNQTYATTAYVTPPDDTSKGVIRNILPYDTPEDITKSLVNWKSPAILQAR</sequence>
<dbReference type="Proteomes" id="UP000821853">
    <property type="component" value="Unassembled WGS sequence"/>
</dbReference>
<gene>
    <name evidence="1" type="ORF">HPB48_008105</name>
</gene>
<evidence type="ECO:0000313" key="2">
    <source>
        <dbReference type="Proteomes" id="UP000821853"/>
    </source>
</evidence>
<proteinExistence type="predicted"/>
<comment type="caution">
    <text evidence="1">The sequence shown here is derived from an EMBL/GenBank/DDBJ whole genome shotgun (WGS) entry which is preliminary data.</text>
</comment>
<protein>
    <submittedName>
        <fullName evidence="1">Uncharacterized protein</fullName>
    </submittedName>
</protein>
<evidence type="ECO:0000313" key="1">
    <source>
        <dbReference type="EMBL" id="KAH9378797.1"/>
    </source>
</evidence>
<dbReference type="AlphaFoldDB" id="A0A9J6GTH6"/>
<name>A0A9J6GTH6_HAELO</name>
<organism evidence="1 2">
    <name type="scientific">Haemaphysalis longicornis</name>
    <name type="common">Bush tick</name>
    <dbReference type="NCBI Taxonomy" id="44386"/>
    <lineage>
        <taxon>Eukaryota</taxon>
        <taxon>Metazoa</taxon>
        <taxon>Ecdysozoa</taxon>
        <taxon>Arthropoda</taxon>
        <taxon>Chelicerata</taxon>
        <taxon>Arachnida</taxon>
        <taxon>Acari</taxon>
        <taxon>Parasitiformes</taxon>
        <taxon>Ixodida</taxon>
        <taxon>Ixodoidea</taxon>
        <taxon>Ixodidae</taxon>
        <taxon>Haemaphysalinae</taxon>
        <taxon>Haemaphysalis</taxon>
    </lineage>
</organism>
<keyword evidence="2" id="KW-1185">Reference proteome</keyword>
<accession>A0A9J6GTH6</accession>
<dbReference type="OrthoDB" id="6515236at2759"/>